<dbReference type="PROSITE" id="PS50801">
    <property type="entry name" value="STAS"/>
    <property type="match status" value="1"/>
</dbReference>
<evidence type="ECO:0000313" key="2">
    <source>
        <dbReference type="EMBL" id="MDQ0904365.1"/>
    </source>
</evidence>
<dbReference type="AlphaFoldDB" id="A0AAW8F4U0"/>
<dbReference type="EMBL" id="JAUSZV010000002">
    <property type="protein sequence ID" value="MDQ0904365.1"/>
    <property type="molecule type" value="Genomic_DNA"/>
</dbReference>
<dbReference type="RefSeq" id="WP_306971952.1">
    <property type="nucleotide sequence ID" value="NZ_JAUSZV010000002.1"/>
</dbReference>
<dbReference type="InterPro" id="IPR036513">
    <property type="entry name" value="STAS_dom_sf"/>
</dbReference>
<dbReference type="Pfam" id="PF13466">
    <property type="entry name" value="STAS_2"/>
    <property type="match status" value="1"/>
</dbReference>
<dbReference type="GO" id="GO:0043856">
    <property type="term" value="F:anti-sigma factor antagonist activity"/>
    <property type="evidence" value="ECO:0007669"/>
    <property type="project" value="TreeGrafter"/>
</dbReference>
<accession>A0AAW8F4U0</accession>
<protein>
    <submittedName>
        <fullName evidence="2">Anti-anti-sigma factor</fullName>
    </submittedName>
</protein>
<gene>
    <name evidence="2" type="ORF">QFZ22_000350</name>
</gene>
<dbReference type="PANTHER" id="PTHR33495">
    <property type="entry name" value="ANTI-SIGMA FACTOR ANTAGONIST TM_1081-RELATED-RELATED"/>
    <property type="match status" value="1"/>
</dbReference>
<dbReference type="PANTHER" id="PTHR33495:SF2">
    <property type="entry name" value="ANTI-SIGMA FACTOR ANTAGONIST TM_1081-RELATED"/>
    <property type="match status" value="1"/>
</dbReference>
<comment type="caution">
    <text evidence="2">The sequence shown here is derived from an EMBL/GenBank/DDBJ whole genome shotgun (WGS) entry which is preliminary data.</text>
</comment>
<name>A0AAW8F4U0_9ACTN</name>
<evidence type="ECO:0000313" key="3">
    <source>
        <dbReference type="Proteomes" id="UP001234216"/>
    </source>
</evidence>
<evidence type="ECO:0000259" key="1">
    <source>
        <dbReference type="PROSITE" id="PS50801"/>
    </source>
</evidence>
<proteinExistence type="predicted"/>
<organism evidence="2 3">
    <name type="scientific">Streptomyces canus</name>
    <dbReference type="NCBI Taxonomy" id="58343"/>
    <lineage>
        <taxon>Bacteria</taxon>
        <taxon>Bacillati</taxon>
        <taxon>Actinomycetota</taxon>
        <taxon>Actinomycetes</taxon>
        <taxon>Kitasatosporales</taxon>
        <taxon>Streptomycetaceae</taxon>
        <taxon>Streptomyces</taxon>
        <taxon>Streptomyces aurantiacus group</taxon>
    </lineage>
</organism>
<dbReference type="CDD" id="cd07043">
    <property type="entry name" value="STAS_anti-anti-sigma_factors"/>
    <property type="match status" value="1"/>
</dbReference>
<sequence>MSAADEGQRPYDQVNGYVSEQARPVQYERGEAWVVVAHGAYDMDTIAPFAEALETAASKYTRVVVDASGITFADSTFLNLLLRIHRLTQLRVVAPAEQLRRVLELTGADAVIDVRTSVDDAVL</sequence>
<dbReference type="InterPro" id="IPR058548">
    <property type="entry name" value="MlaB-like_STAS"/>
</dbReference>
<dbReference type="InterPro" id="IPR002645">
    <property type="entry name" value="STAS_dom"/>
</dbReference>
<feature type="domain" description="STAS" evidence="1">
    <location>
        <begin position="34"/>
        <end position="123"/>
    </location>
</feature>
<dbReference type="Gene3D" id="3.30.750.24">
    <property type="entry name" value="STAS domain"/>
    <property type="match status" value="1"/>
</dbReference>
<dbReference type="SUPFAM" id="SSF52091">
    <property type="entry name" value="SpoIIaa-like"/>
    <property type="match status" value="1"/>
</dbReference>
<dbReference type="Proteomes" id="UP001234216">
    <property type="component" value="Unassembled WGS sequence"/>
</dbReference>
<reference evidence="2" key="1">
    <citation type="submission" date="2023-07" db="EMBL/GenBank/DDBJ databases">
        <title>Comparative genomics of wheat-associated soil bacteria to identify genetic determinants of phenazine resistance.</title>
        <authorList>
            <person name="Mouncey N."/>
        </authorList>
    </citation>
    <scope>NUCLEOTIDE SEQUENCE</scope>
    <source>
        <strain evidence="2">V4I22</strain>
    </source>
</reference>